<proteinExistence type="predicted"/>
<dbReference type="SUPFAM" id="SSF55073">
    <property type="entry name" value="Nucleotide cyclase"/>
    <property type="match status" value="1"/>
</dbReference>
<dbReference type="GO" id="GO:0003824">
    <property type="term" value="F:catalytic activity"/>
    <property type="evidence" value="ECO:0007669"/>
    <property type="project" value="UniProtKB-ARBA"/>
</dbReference>
<sequence>MDIFEQKRRIISIAIVAVVLTGIIIAAAVSSPLINQIHSEAAKSASQIADAKSNNIRTLFSQYQNLANQTASRSELASALAEYARGTMSAHALRQISTPRLADATAEIAPLAALVRFDVAGNELIRIGADSDALPTDLVLPHEGDIANYPFDRAQLSVPLLQAIAPITHQGYLVGHDLLLFHLTAFEHTLSTGSGSQVCLFDDTYDRLLTRLPNGGLELTSQNSCRSELTNMSQVTDTGFFRTTLADGSRVLGFHRSIDGYPWNLFMHAKITSVFGNVIEDVGITIVLILLLSALAGFLVWKSLNPIVHALVAQASRIARSSEELRLAQQVFAHTHEAIVICDTDLGIVRANPAFSDITGMLPKSMDNLSILKFIKTEQGDSFSVDSIRRHLMAENAWQGEVWLKVQPDASTPTLLTVSPVKNQSGLNHQFILTFSDISARVQAEKQMFRLAHFDKLTGLPNRTALENHLEQAIQQARRQHHHFAVMFLDLDKFKPVNDTYGHQAGDGLLQHVARRLKHCVRSDDVVGRRGGDEFLVITGPLERDEHVEAIAGKIISVLNEPFDIQGHRVSIGASVGIALYPDNGQVAEELLEAADKAMYSVKSSGRNHFALA</sequence>
<keyword evidence="6" id="KW-1185">Reference proteome</keyword>
<dbReference type="PROSITE" id="PS50887">
    <property type="entry name" value="GGDEF"/>
    <property type="match status" value="1"/>
</dbReference>
<evidence type="ECO:0000259" key="3">
    <source>
        <dbReference type="PROSITE" id="PS50113"/>
    </source>
</evidence>
<dbReference type="Proteomes" id="UP000239866">
    <property type="component" value="Unassembled WGS sequence"/>
</dbReference>
<dbReference type="SMART" id="SM00267">
    <property type="entry name" value="GGDEF"/>
    <property type="match status" value="1"/>
</dbReference>
<dbReference type="PANTHER" id="PTHR46663">
    <property type="entry name" value="DIGUANYLATE CYCLASE DGCT-RELATED"/>
    <property type="match status" value="1"/>
</dbReference>
<dbReference type="InterPro" id="IPR052163">
    <property type="entry name" value="DGC-Regulatory_Protein"/>
</dbReference>
<dbReference type="SMART" id="SM00091">
    <property type="entry name" value="PAS"/>
    <property type="match status" value="1"/>
</dbReference>
<comment type="cofactor">
    <cofactor evidence="1">
        <name>Mg(2+)</name>
        <dbReference type="ChEBI" id="CHEBI:18420"/>
    </cofactor>
</comment>
<feature type="domain" description="PAC" evidence="3">
    <location>
        <begin position="398"/>
        <end position="450"/>
    </location>
</feature>
<name>A0A2T1KXC1_9GAMM</name>
<keyword evidence="2" id="KW-1133">Transmembrane helix</keyword>
<keyword evidence="2" id="KW-0472">Membrane</keyword>
<dbReference type="PROSITE" id="PS50113">
    <property type="entry name" value="PAC"/>
    <property type="match status" value="1"/>
</dbReference>
<dbReference type="RefSeq" id="WP_106760734.1">
    <property type="nucleotide sequence ID" value="NZ_PXNP01000004.1"/>
</dbReference>
<gene>
    <name evidence="5" type="ORF">C7H09_00525</name>
</gene>
<dbReference type="OrthoDB" id="9812260at2"/>
<dbReference type="FunFam" id="3.30.70.270:FF:000001">
    <property type="entry name" value="Diguanylate cyclase domain protein"/>
    <property type="match status" value="1"/>
</dbReference>
<dbReference type="NCBIfam" id="TIGR00229">
    <property type="entry name" value="sensory_box"/>
    <property type="match status" value="1"/>
</dbReference>
<evidence type="ECO:0000256" key="2">
    <source>
        <dbReference type="SAM" id="Phobius"/>
    </source>
</evidence>
<evidence type="ECO:0000256" key="1">
    <source>
        <dbReference type="ARBA" id="ARBA00001946"/>
    </source>
</evidence>
<dbReference type="PANTHER" id="PTHR46663:SF3">
    <property type="entry name" value="SLL0267 PROTEIN"/>
    <property type="match status" value="1"/>
</dbReference>
<comment type="caution">
    <text evidence="5">The sequence shown here is derived from an EMBL/GenBank/DDBJ whole genome shotgun (WGS) entry which is preliminary data.</text>
</comment>
<dbReference type="SUPFAM" id="SSF55785">
    <property type="entry name" value="PYP-like sensor domain (PAS domain)"/>
    <property type="match status" value="1"/>
</dbReference>
<feature type="domain" description="GGDEF" evidence="4">
    <location>
        <begin position="482"/>
        <end position="613"/>
    </location>
</feature>
<dbReference type="CDD" id="cd00130">
    <property type="entry name" value="PAS"/>
    <property type="match status" value="1"/>
</dbReference>
<dbReference type="Pfam" id="PF13426">
    <property type="entry name" value="PAS_9"/>
    <property type="match status" value="1"/>
</dbReference>
<dbReference type="Pfam" id="PF00990">
    <property type="entry name" value="GGDEF"/>
    <property type="match status" value="1"/>
</dbReference>
<dbReference type="Gene3D" id="3.30.450.20">
    <property type="entry name" value="PAS domain"/>
    <property type="match status" value="1"/>
</dbReference>
<reference evidence="5 6" key="1">
    <citation type="submission" date="2018-03" db="EMBL/GenBank/DDBJ databases">
        <title>Marinobacter brunus sp. nov., a marine bacterium of Gamma-proteobacteria isolated from the surface seawater of the South China Sea.</title>
        <authorList>
            <person name="Cheng H."/>
            <person name="Wu Y.-H."/>
            <person name="Xamxidin M."/>
            <person name="Xu X.-W."/>
        </authorList>
    </citation>
    <scope>NUCLEOTIDE SEQUENCE [LARGE SCALE GENOMIC DNA]</scope>
    <source>
        <strain evidence="5 6">NH169-3</strain>
    </source>
</reference>
<protein>
    <submittedName>
        <fullName evidence="5">GGDEF domain-containing protein</fullName>
    </submittedName>
</protein>
<organism evidence="5 6">
    <name type="scientific">Marinobacter fuscus</name>
    <dbReference type="NCBI Taxonomy" id="2109942"/>
    <lineage>
        <taxon>Bacteria</taxon>
        <taxon>Pseudomonadati</taxon>
        <taxon>Pseudomonadota</taxon>
        <taxon>Gammaproteobacteria</taxon>
        <taxon>Pseudomonadales</taxon>
        <taxon>Marinobacteraceae</taxon>
        <taxon>Marinobacter</taxon>
    </lineage>
</organism>
<dbReference type="InterPro" id="IPR000160">
    <property type="entry name" value="GGDEF_dom"/>
</dbReference>
<dbReference type="Gene3D" id="3.30.70.270">
    <property type="match status" value="1"/>
</dbReference>
<evidence type="ECO:0000313" key="5">
    <source>
        <dbReference type="EMBL" id="PSF14372.1"/>
    </source>
</evidence>
<accession>A0A2T1KXC1</accession>
<evidence type="ECO:0000259" key="4">
    <source>
        <dbReference type="PROSITE" id="PS50887"/>
    </source>
</evidence>
<dbReference type="EMBL" id="PXNP01000004">
    <property type="protein sequence ID" value="PSF14372.1"/>
    <property type="molecule type" value="Genomic_DNA"/>
</dbReference>
<dbReference type="InterPro" id="IPR035965">
    <property type="entry name" value="PAS-like_dom_sf"/>
</dbReference>
<feature type="transmembrane region" description="Helical" evidence="2">
    <location>
        <begin position="12"/>
        <end position="34"/>
    </location>
</feature>
<dbReference type="InterPro" id="IPR000700">
    <property type="entry name" value="PAS-assoc_C"/>
</dbReference>
<dbReference type="NCBIfam" id="TIGR00254">
    <property type="entry name" value="GGDEF"/>
    <property type="match status" value="1"/>
</dbReference>
<dbReference type="InterPro" id="IPR029787">
    <property type="entry name" value="Nucleotide_cyclase"/>
</dbReference>
<dbReference type="InterPro" id="IPR000014">
    <property type="entry name" value="PAS"/>
</dbReference>
<dbReference type="InterPro" id="IPR043128">
    <property type="entry name" value="Rev_trsase/Diguanyl_cyclase"/>
</dbReference>
<dbReference type="AlphaFoldDB" id="A0A2T1KXC1"/>
<keyword evidence="2" id="KW-0812">Transmembrane</keyword>
<evidence type="ECO:0000313" key="6">
    <source>
        <dbReference type="Proteomes" id="UP000239866"/>
    </source>
</evidence>
<dbReference type="CDD" id="cd01949">
    <property type="entry name" value="GGDEF"/>
    <property type="match status" value="1"/>
</dbReference>